<dbReference type="Gene3D" id="2.60.40.3440">
    <property type="match status" value="2"/>
</dbReference>
<dbReference type="Pfam" id="PF01345">
    <property type="entry name" value="DUF11"/>
    <property type="match status" value="7"/>
</dbReference>
<dbReference type="SMART" id="SM00758">
    <property type="entry name" value="PA14"/>
    <property type="match status" value="1"/>
</dbReference>
<dbReference type="Proteomes" id="UP000305517">
    <property type="component" value="Unassembled WGS sequence"/>
</dbReference>
<dbReference type="Gene3D" id="2.60.120.260">
    <property type="entry name" value="Galactose-binding domain-like"/>
    <property type="match status" value="1"/>
</dbReference>
<dbReference type="NCBIfam" id="TIGR04183">
    <property type="entry name" value="Por_Secre_tail"/>
    <property type="match status" value="1"/>
</dbReference>
<dbReference type="InterPro" id="IPR026444">
    <property type="entry name" value="Secre_tail"/>
</dbReference>
<evidence type="ECO:0000313" key="5">
    <source>
        <dbReference type="Proteomes" id="UP000305517"/>
    </source>
</evidence>
<feature type="domain" description="PA14" evidence="3">
    <location>
        <begin position="354"/>
        <end position="519"/>
    </location>
</feature>
<dbReference type="SUPFAM" id="SSF56988">
    <property type="entry name" value="Anthrax protective antigen"/>
    <property type="match status" value="1"/>
</dbReference>
<sequence length="2346" mass="236159">MPITLRLWALLGVFLSLGLTNRAAAQCSAAATTTLAFSNSDFSGDWKNRSAVAVPTGTGLTTIGSSGYSSGATDANALLNTGNLNNVTTLYWYNDYPSGNSVTRSSTITFTFNRAVSYLKIQVQDIDASTGFTDEVTFAGSDGSTTVTPTLTKSSTNAGSPSINGATATGTGNVTNNTLGTVTADFGSNSITSLTLTYRNVSNGAPAGQAVGINSLSWCRTAPVANNVTNAASLASSAGQTGISALNATTDGPVGYYTVTRLPAANEGVLYYSSPVFLNPNRYLEVTTATQLTAAQATTLRFDPAPTFSGGNSTFAYTVTDDAGLTSNAATFTIPIQAVAVAGGNCGGSYLDGTSRSGLTAEYYNGYFADDMSYFASRTPALRRNDAQLEFDTNASWGNLVSAGAGTGTDANANGYSARYRGSLYVPASGNYTFYLNSDDASYLWLDAAALATTPTTASATVNNGGGHSVQERSGTAYLTAGLHHLLIFYGEGTTDNVLTFSYASTAAGISKQVVPNAALCAGPGNLPPTANNVSGGLTTVGNNLTPLPSGSDPDGSIFGYQIASLPANGTLTSYGAPISVDQLIQTPNLPQLNFTPNAGFIGTTSFTYYAVDEQGMRSVAAATYTISVVNRPPVAVNDSRDVPLNSSVSGNVVLNDYDQEQNPITVTLGTAPAHGTVVLNANGTYTYTPATGYTGPDFFTYTACDNGTPSLCSTAATVSLRVFSTNAACTSATGSNLLQNPAFTSGNTGFTTNYRYVSSGYVTGNGASGIYPEGTYAVGTSAATYHPSFVGTGHTGGASDNFLMVNGAASIRTLYAQTVTVQPGRYYTFSAFFNNLLPPGSNSGVPELGFVINGESVSGTITLNESPDQWVQFSDVWYSGTSTSATFEIRNVSTAIGGNDLAVDDVYFGTCNLSPTAVADAVTMTGTSTTINVLANDVDPENSFNTGSIDLNPNVAGQQTSLSVTGGTFAVSNGQVTFTPTAGFVGTATASYTVQDAAGAVTNQANLAVTVLPTTADLAVSLTAPTSGATVTAGQSVTFTQVTTNNGAAAASGVAPTLQLPAGLTGPGTAGALTFSNGGSYDAATGLVTFPTTGLANGASVTNSVTFLAPGSGPVTGAASATATTPDLTTSNNTSSATLNVATGFDLTTALGGPASAGTSTALNYAVVTRNAGPSAATNVTQTVSLPGNLTNLFVSNQGTYAYSAGTNTTVVTFPSLSVLPAGQTVTNTITVPAPATATTFVATASVAASSGETTTSNNSASASTSVQATGGMAANLLAGVTATSGGSPVSNIAPGAALTLTATAYNAGPGAAAGVVSTLTLPAGLNPATLTISGGGSYNATTGVVTWPSTSLPPGATQTTTVQLPAPAYGPLMAAASVSSTSADPVMGDNAATTLVTINPNADVATSLVGPTSVTAGQRVSYTLTTTNNGGTTAYNVQQMLRLPPAVAGLSYTSNLPVGTTGALDVQPNQTLLTYPVIAALAPGQSVTNTISFDAPAAASFVNLAYVTSGTADNLTSNNTSALTVSTARASDVVTTVAGPAVVVSGTPVVYSVRTVNNGTSPAASVTTTVQLPTDLTGVVVRDDAGAVISNAYNAATGVVTFPTRTEVAVGYPGAVTRTITFAAPDVAAISATAVASTTAATNDLNRANNTSTATTSVLRPTTSAVDLGVTLTSSAAAQTAGQPVTFTFTTTNNATAAASNVQQQVALPTGLSGVVVTDAGGAVVANAYNSTTGVVTFPSAASLAAGVSLTHTITLPTPGTGPLTAVASVGSASSDGTPANNTAVTSVGINALSNVRMVVRSQGTALTSTVLAGQPVTYLVRALNDGPSPAQNVGFSVQIPAGLDPATVSISGGGTYAASGLVTFPTTATLLAGQEASLAYTITFPAPTTAFTVIGATTTSTAQSNTLDDTQTFSTSLLNQAPVANALQNQLTAPDGNTAATAQALSPLSGRDADGSISSFVLTSLPDAATQGTLYYSTDGVNYNPVALSSGRFTVAAANAGNLRFRPVSSFVGNAFFSYLAVDNAGAESTTALYAIPVGLDNSSVYTAAPLKGGSLATAYQNGDLITSAFDANGGEYSFNSANNQTSVTDAGVRSASTDAAGTAQLDALGLTLNPTTGAITVADRTKLNWRAGSYSVTITTVDEFGGTNTQAVPFSIGFGPLPVTLVDFKAQAQQQDALLTWTTAQEKDNARFEVERSADGLRFEKVGEVAGQLNSTVAHDYRFVDAKAARLGATIYYRLRQVDTDGTATTSDVRAVRFGKTAGVTLSAYPNPATDRLRLSLTGATGQVTASIYSATGQQLRAVSFDAAQPATLDVTTLPAGTYLLRVRTAEGQTFSQRVVKQ</sequence>
<organism evidence="4 5">
    <name type="scientific">Hymenobacter jeollabukensis</name>
    <dbReference type="NCBI Taxonomy" id="2025313"/>
    <lineage>
        <taxon>Bacteria</taxon>
        <taxon>Pseudomonadati</taxon>
        <taxon>Bacteroidota</taxon>
        <taxon>Cytophagia</taxon>
        <taxon>Cytophagales</taxon>
        <taxon>Hymenobacteraceae</taxon>
        <taxon>Hymenobacter</taxon>
    </lineage>
</organism>
<dbReference type="InterPro" id="IPR047589">
    <property type="entry name" value="DUF11_rpt"/>
</dbReference>
<evidence type="ECO:0000256" key="1">
    <source>
        <dbReference type="SAM" id="MobiDB-lite"/>
    </source>
</evidence>
<keyword evidence="2" id="KW-0732">Signal</keyword>
<gene>
    <name evidence="4" type="ORF">FDY95_20105</name>
</gene>
<name>A0A5R8WK24_9BACT</name>
<reference evidence="4 5" key="1">
    <citation type="submission" date="2019-05" db="EMBL/GenBank/DDBJ databases">
        <title>Hymenobacter edaphi sp. nov., isolated from abandoned arsenic-contaminated farmland soil.</title>
        <authorList>
            <person name="Nie L."/>
        </authorList>
    </citation>
    <scope>NUCLEOTIDE SEQUENCE [LARGE SCALE GENOMIC DNA]</scope>
    <source>
        <strain evidence="4 5">1-3-3-8</strain>
    </source>
</reference>
<dbReference type="InterPro" id="IPR001434">
    <property type="entry name" value="OmcB-like_DUF11"/>
</dbReference>
<evidence type="ECO:0000313" key="4">
    <source>
        <dbReference type="EMBL" id="TLM89379.1"/>
    </source>
</evidence>
<dbReference type="Gene3D" id="3.90.182.10">
    <property type="entry name" value="Toxin - Anthrax Protective Antigen,domain 1"/>
    <property type="match status" value="1"/>
</dbReference>
<dbReference type="InterPro" id="IPR013783">
    <property type="entry name" value="Ig-like_fold"/>
</dbReference>
<dbReference type="EMBL" id="VAJM01000013">
    <property type="protein sequence ID" value="TLM89379.1"/>
    <property type="molecule type" value="Genomic_DNA"/>
</dbReference>
<feature type="region of interest" description="Disordered" evidence="1">
    <location>
        <begin position="149"/>
        <end position="169"/>
    </location>
</feature>
<proteinExistence type="predicted"/>
<protein>
    <submittedName>
        <fullName evidence="4">Tandem-95 repeat protein</fullName>
    </submittedName>
</protein>
<feature type="chain" id="PRO_5024297130" evidence="2">
    <location>
        <begin position="26"/>
        <end position="2346"/>
    </location>
</feature>
<accession>A0A5R8WK24</accession>
<dbReference type="Pfam" id="PF17963">
    <property type="entry name" value="Big_9"/>
    <property type="match status" value="3"/>
</dbReference>
<evidence type="ECO:0000259" key="3">
    <source>
        <dbReference type="PROSITE" id="PS51820"/>
    </source>
</evidence>
<dbReference type="InterPro" id="IPR011658">
    <property type="entry name" value="PA14_dom"/>
</dbReference>
<dbReference type="Gene3D" id="2.60.40.10">
    <property type="entry name" value="Immunoglobulins"/>
    <property type="match status" value="2"/>
</dbReference>
<dbReference type="Pfam" id="PF18962">
    <property type="entry name" value="Por_Secre_tail"/>
    <property type="match status" value="1"/>
</dbReference>
<dbReference type="OrthoDB" id="642696at2"/>
<dbReference type="Pfam" id="PF07691">
    <property type="entry name" value="PA14"/>
    <property type="match status" value="1"/>
</dbReference>
<keyword evidence="5" id="KW-1185">Reference proteome</keyword>
<dbReference type="PROSITE" id="PS51820">
    <property type="entry name" value="PA14"/>
    <property type="match status" value="1"/>
</dbReference>
<dbReference type="Gene3D" id="2.60.40.2810">
    <property type="match status" value="1"/>
</dbReference>
<evidence type="ECO:0000256" key="2">
    <source>
        <dbReference type="SAM" id="SignalP"/>
    </source>
</evidence>
<dbReference type="NCBIfam" id="TIGR01451">
    <property type="entry name" value="B_ant_repeat"/>
    <property type="match status" value="1"/>
</dbReference>
<feature type="signal peptide" evidence="2">
    <location>
        <begin position="1"/>
        <end position="25"/>
    </location>
</feature>
<dbReference type="InterPro" id="IPR037524">
    <property type="entry name" value="PA14/GLEYA"/>
</dbReference>
<dbReference type="RefSeq" id="WP_138080326.1">
    <property type="nucleotide sequence ID" value="NZ_VAJM01000013.1"/>
</dbReference>
<dbReference type="NCBIfam" id="NF012211">
    <property type="entry name" value="tand_rpt_95"/>
    <property type="match status" value="2"/>
</dbReference>
<comment type="caution">
    <text evidence="4">The sequence shown here is derived from an EMBL/GenBank/DDBJ whole genome shotgun (WGS) entry which is preliminary data.</text>
</comment>
<dbReference type="PANTHER" id="PTHR34819:SF3">
    <property type="entry name" value="CELL SURFACE PROTEIN"/>
    <property type="match status" value="1"/>
</dbReference>
<dbReference type="PANTHER" id="PTHR34819">
    <property type="entry name" value="LARGE CYSTEINE-RICH PERIPLASMIC PROTEIN OMCB"/>
    <property type="match status" value="1"/>
</dbReference>
<dbReference type="InterPro" id="IPR051172">
    <property type="entry name" value="Chlamydia_OmcB"/>
</dbReference>